<dbReference type="Pfam" id="PF12833">
    <property type="entry name" value="HTH_18"/>
    <property type="match status" value="1"/>
</dbReference>
<evidence type="ECO:0000256" key="3">
    <source>
        <dbReference type="ARBA" id="ARBA00023163"/>
    </source>
</evidence>
<dbReference type="Gene3D" id="3.40.50.880">
    <property type="match status" value="1"/>
</dbReference>
<dbReference type="RefSeq" id="WP_072506662.1">
    <property type="nucleotide sequence ID" value="NZ_CP016365.1"/>
</dbReference>
<dbReference type="PANTHER" id="PTHR43130">
    <property type="entry name" value="ARAC-FAMILY TRANSCRIPTIONAL REGULATOR"/>
    <property type="match status" value="1"/>
</dbReference>
<dbReference type="InterPro" id="IPR029062">
    <property type="entry name" value="Class_I_gatase-like"/>
</dbReference>
<dbReference type="PROSITE" id="PS00041">
    <property type="entry name" value="HTH_ARAC_FAMILY_1"/>
    <property type="match status" value="1"/>
</dbReference>
<keyword evidence="2" id="KW-0238">DNA-binding</keyword>
<proteinExistence type="predicted"/>
<keyword evidence="3" id="KW-0804">Transcription</keyword>
<dbReference type="Pfam" id="PF01965">
    <property type="entry name" value="DJ-1_PfpI"/>
    <property type="match status" value="1"/>
</dbReference>
<dbReference type="GO" id="GO:0003700">
    <property type="term" value="F:DNA-binding transcription factor activity"/>
    <property type="evidence" value="ECO:0007669"/>
    <property type="project" value="InterPro"/>
</dbReference>
<dbReference type="InterPro" id="IPR002818">
    <property type="entry name" value="DJ-1/PfpI"/>
</dbReference>
<evidence type="ECO:0000313" key="6">
    <source>
        <dbReference type="Proteomes" id="UP000183859"/>
    </source>
</evidence>
<dbReference type="OrthoDB" id="9793400at2"/>
<feature type="domain" description="HTH araC/xylS-type" evidence="4">
    <location>
        <begin position="222"/>
        <end position="320"/>
    </location>
</feature>
<name>A0A1L3IAI7_9RHOB</name>
<dbReference type="PRINTS" id="PR00032">
    <property type="entry name" value="HTHARAC"/>
</dbReference>
<evidence type="ECO:0000313" key="5">
    <source>
        <dbReference type="EMBL" id="APG49051.1"/>
    </source>
</evidence>
<reference evidence="6" key="1">
    <citation type="submission" date="2016-07" db="EMBL/GenBank/DDBJ databases">
        <title>Phaeobacter portensis sp. nov., a tropodithietic acid producing bacterium isolated from a German harbor.</title>
        <authorList>
            <person name="Freese H.M."/>
            <person name="Bunk B."/>
            <person name="Breider S."/>
            <person name="Brinkhoff T."/>
        </authorList>
    </citation>
    <scope>NUCLEOTIDE SEQUENCE [LARGE SCALE GENOMIC DNA]</scope>
    <source>
        <strain evidence="6">P97</strain>
        <plasmid evidence="6">pp97_a</plasmid>
    </source>
</reference>
<gene>
    <name evidence="5" type="ORF">PhaeoP97_03701</name>
</gene>
<dbReference type="InterPro" id="IPR009057">
    <property type="entry name" value="Homeodomain-like_sf"/>
</dbReference>
<protein>
    <submittedName>
        <fullName evidence="5">Transcriptional regulator, AraC family</fullName>
    </submittedName>
</protein>
<accession>A0A1L3IAI7</accession>
<dbReference type="SUPFAM" id="SSF46689">
    <property type="entry name" value="Homeodomain-like"/>
    <property type="match status" value="2"/>
</dbReference>
<dbReference type="Gene3D" id="1.10.10.60">
    <property type="entry name" value="Homeodomain-like"/>
    <property type="match status" value="1"/>
</dbReference>
<dbReference type="InterPro" id="IPR018062">
    <property type="entry name" value="HTH_AraC-typ_CS"/>
</dbReference>
<evidence type="ECO:0000259" key="4">
    <source>
        <dbReference type="PROSITE" id="PS01124"/>
    </source>
</evidence>
<dbReference type="SMART" id="SM00342">
    <property type="entry name" value="HTH_ARAC"/>
    <property type="match status" value="1"/>
</dbReference>
<organism evidence="5 6">
    <name type="scientific">Phaeobacter porticola</name>
    <dbReference type="NCBI Taxonomy" id="1844006"/>
    <lineage>
        <taxon>Bacteria</taxon>
        <taxon>Pseudomonadati</taxon>
        <taxon>Pseudomonadota</taxon>
        <taxon>Alphaproteobacteria</taxon>
        <taxon>Rhodobacterales</taxon>
        <taxon>Roseobacteraceae</taxon>
        <taxon>Phaeobacter</taxon>
    </lineage>
</organism>
<keyword evidence="5" id="KW-0614">Plasmid</keyword>
<evidence type="ECO:0000256" key="1">
    <source>
        <dbReference type="ARBA" id="ARBA00023015"/>
    </source>
</evidence>
<dbReference type="PROSITE" id="PS01124">
    <property type="entry name" value="HTH_ARAC_FAMILY_2"/>
    <property type="match status" value="1"/>
</dbReference>
<dbReference type="InterPro" id="IPR052158">
    <property type="entry name" value="INH-QAR"/>
</dbReference>
<geneLocation type="plasmid" evidence="6">
    <name>pp97_a</name>
</geneLocation>
<dbReference type="GO" id="GO:0043565">
    <property type="term" value="F:sequence-specific DNA binding"/>
    <property type="evidence" value="ECO:0007669"/>
    <property type="project" value="InterPro"/>
</dbReference>
<dbReference type="InterPro" id="IPR020449">
    <property type="entry name" value="Tscrpt_reg_AraC-type_HTH"/>
</dbReference>
<sequence length="335" mass="36416">MTRTDAPLTLGILIFPGFPMACLTSCIEPLRAANEIAGKEAFRWTVVAETADPVASSAGVSFGPDTVLADLAEHDFLFFTAGPNARFDQPARANAALQRITRSKTRLGAFSGGVFPLARTGLVAGQPLSVHWCYEAAFEAEFPDIERQSTVICDEGSLVTISGATAVFDYMLTLIEEHLGGDIMAEVACWFQHPYVRSAATSQKTPAFSTAKSKDLLPKKVTQAIEHFAEHIEDPIQISDVADAIGVSARSLERSFKEATGQSPLKYYRMMRMNQARQLVLYSSTSVTEIAYMVGYSTPGAFLRIYRESFGVTPINDRRAKNSLRVKSGDALPAG</sequence>
<dbReference type="EMBL" id="CP016365">
    <property type="protein sequence ID" value="APG49051.1"/>
    <property type="molecule type" value="Genomic_DNA"/>
</dbReference>
<dbReference type="PANTHER" id="PTHR43130:SF3">
    <property type="entry name" value="HTH-TYPE TRANSCRIPTIONAL REGULATOR RV1931C"/>
    <property type="match status" value="1"/>
</dbReference>
<dbReference type="InterPro" id="IPR018060">
    <property type="entry name" value="HTH_AraC"/>
</dbReference>
<evidence type="ECO:0000256" key="2">
    <source>
        <dbReference type="ARBA" id="ARBA00023125"/>
    </source>
</evidence>
<dbReference type="AlphaFoldDB" id="A0A1L3IAI7"/>
<dbReference type="CDD" id="cd03136">
    <property type="entry name" value="GATase1_AraC_ArgR_like"/>
    <property type="match status" value="1"/>
</dbReference>
<dbReference type="Proteomes" id="UP000183859">
    <property type="component" value="Plasmid pP97_a"/>
</dbReference>
<keyword evidence="6" id="KW-1185">Reference proteome</keyword>
<keyword evidence="1" id="KW-0805">Transcription regulation</keyword>
<dbReference type="KEGG" id="php:PhaeoP97_03701"/>
<dbReference type="SUPFAM" id="SSF52317">
    <property type="entry name" value="Class I glutamine amidotransferase-like"/>
    <property type="match status" value="1"/>
</dbReference>